<sequence>MWLLDESCHDEVKLLWDLNKHLNIPERLHTVGEGLSKWAMRIRRKKDGKLNSLKSRLNFLYNAPPNDETLEEIIEAKLELNLEIDKTEIYWEQRARSNWLKNNDHNTSFFHSLASNKRRMNKIMRIRCADGPFITEEDKMMKTVVNYFKELFTSSWQRNDDNTYEGVFSRISPFMNEQLLREFKVEDFREAFWEMEPTKAQDVAKFCLQVINREISLHEVNSTKIILIPKVRDTDTISLFRPISLCSVLYKIISKTIANRLKLVLDQCIDHAQGAFVPSRLILDNVLVAYEILHALKKRRRGKKGFFALMLDMNKAYDRVEWGFLEGMMKHMGFASEWISLIKHCISSVSYIVNFNGSSSENFFPQRSLRQGDPLSPYLFLICMEGFSALLNSAAQTGKLRGVKVCRESPIVNHLFFADDSIIFGDANEIGGRVLMEILKRYENASEQKINLDKSQIFFSSNVSDISCSRLVQMLGVRRSLCMERYLGLPTMVGRKKKGAFQHICDRIRMKVQS</sequence>
<evidence type="ECO:0000313" key="2">
    <source>
        <dbReference type="EMBL" id="KAH1032630.1"/>
    </source>
</evidence>
<dbReference type="EMBL" id="JAIQCV010000013">
    <property type="protein sequence ID" value="KAH1032630.1"/>
    <property type="molecule type" value="Genomic_DNA"/>
</dbReference>
<dbReference type="Pfam" id="PF00078">
    <property type="entry name" value="RVT_1"/>
    <property type="match status" value="1"/>
</dbReference>
<reference evidence="2 3" key="1">
    <citation type="journal article" date="2021" name="Plant Biotechnol. J.">
        <title>Multi-omics assisted identification of the key and species-specific regulatory components of drought-tolerant mechanisms in Gossypium stocksii.</title>
        <authorList>
            <person name="Yu D."/>
            <person name="Ke L."/>
            <person name="Zhang D."/>
            <person name="Wu Y."/>
            <person name="Sun Y."/>
            <person name="Mei J."/>
            <person name="Sun J."/>
            <person name="Sun Y."/>
        </authorList>
    </citation>
    <scope>NUCLEOTIDE SEQUENCE [LARGE SCALE GENOMIC DNA]</scope>
    <source>
        <strain evidence="3">cv. E1</strain>
        <tissue evidence="2">Leaf</tissue>
    </source>
</reference>
<dbReference type="PANTHER" id="PTHR46890">
    <property type="entry name" value="NON-LTR RETROLELEMENT REVERSE TRANSCRIPTASE-LIKE PROTEIN-RELATED"/>
    <property type="match status" value="1"/>
</dbReference>
<dbReference type="PROSITE" id="PS50878">
    <property type="entry name" value="RT_POL"/>
    <property type="match status" value="1"/>
</dbReference>
<comment type="caution">
    <text evidence="2">The sequence shown here is derived from an EMBL/GenBank/DDBJ whole genome shotgun (WGS) entry which is preliminary data.</text>
</comment>
<dbReference type="Proteomes" id="UP000828251">
    <property type="component" value="Unassembled WGS sequence"/>
</dbReference>
<dbReference type="InterPro" id="IPR052343">
    <property type="entry name" value="Retrotransposon-Effector_Assoc"/>
</dbReference>
<dbReference type="PANTHER" id="PTHR46890:SF48">
    <property type="entry name" value="RNA-DIRECTED DNA POLYMERASE"/>
    <property type="match status" value="1"/>
</dbReference>
<feature type="domain" description="Reverse transcriptase" evidence="1">
    <location>
        <begin position="209"/>
        <end position="491"/>
    </location>
</feature>
<evidence type="ECO:0000313" key="3">
    <source>
        <dbReference type="Proteomes" id="UP000828251"/>
    </source>
</evidence>
<organism evidence="2 3">
    <name type="scientific">Gossypium stocksii</name>
    <dbReference type="NCBI Taxonomy" id="47602"/>
    <lineage>
        <taxon>Eukaryota</taxon>
        <taxon>Viridiplantae</taxon>
        <taxon>Streptophyta</taxon>
        <taxon>Embryophyta</taxon>
        <taxon>Tracheophyta</taxon>
        <taxon>Spermatophyta</taxon>
        <taxon>Magnoliopsida</taxon>
        <taxon>eudicotyledons</taxon>
        <taxon>Gunneridae</taxon>
        <taxon>Pentapetalae</taxon>
        <taxon>rosids</taxon>
        <taxon>malvids</taxon>
        <taxon>Malvales</taxon>
        <taxon>Malvaceae</taxon>
        <taxon>Malvoideae</taxon>
        <taxon>Gossypium</taxon>
    </lineage>
</organism>
<dbReference type="CDD" id="cd01650">
    <property type="entry name" value="RT_nLTR_like"/>
    <property type="match status" value="1"/>
</dbReference>
<name>A0A9D3ZGC8_9ROSI</name>
<dbReference type="AlphaFoldDB" id="A0A9D3ZGC8"/>
<keyword evidence="3" id="KW-1185">Reference proteome</keyword>
<dbReference type="OrthoDB" id="998851at2759"/>
<dbReference type="InterPro" id="IPR043502">
    <property type="entry name" value="DNA/RNA_pol_sf"/>
</dbReference>
<protein>
    <recommendedName>
        <fullName evidence="1">Reverse transcriptase domain-containing protein</fullName>
    </recommendedName>
</protein>
<gene>
    <name evidence="2" type="ORF">J1N35_044804</name>
</gene>
<accession>A0A9D3ZGC8</accession>
<dbReference type="InterPro" id="IPR000477">
    <property type="entry name" value="RT_dom"/>
</dbReference>
<evidence type="ECO:0000259" key="1">
    <source>
        <dbReference type="PROSITE" id="PS50878"/>
    </source>
</evidence>
<dbReference type="SUPFAM" id="SSF56672">
    <property type="entry name" value="DNA/RNA polymerases"/>
    <property type="match status" value="1"/>
</dbReference>
<proteinExistence type="predicted"/>